<organism evidence="2 3">
    <name type="scientific">Ceratodon purpureus</name>
    <name type="common">Fire moss</name>
    <name type="synonym">Dicranum purpureum</name>
    <dbReference type="NCBI Taxonomy" id="3225"/>
    <lineage>
        <taxon>Eukaryota</taxon>
        <taxon>Viridiplantae</taxon>
        <taxon>Streptophyta</taxon>
        <taxon>Embryophyta</taxon>
        <taxon>Bryophyta</taxon>
        <taxon>Bryophytina</taxon>
        <taxon>Bryopsida</taxon>
        <taxon>Dicranidae</taxon>
        <taxon>Pseudoditrichales</taxon>
        <taxon>Ditrichaceae</taxon>
        <taxon>Ceratodon</taxon>
    </lineage>
</organism>
<sequence>MHHPIPNPIPHPNSDYHDITISITPTPPPKPNPQILQLLLKTPSNHHHLTSKPHINLNQITHPSIALRHLHTHLLIIERSTPQSILKNQHHLTHQLNNHDENSSLTLFTYHTPTMRPSTRKLITSPHLTSHQLLLTSHELNHPHINWTMNLQSV</sequence>
<evidence type="ECO:0000313" key="2">
    <source>
        <dbReference type="EMBL" id="KAG0561889.1"/>
    </source>
</evidence>
<protein>
    <submittedName>
        <fullName evidence="2">Uncharacterized protein</fullName>
    </submittedName>
</protein>
<evidence type="ECO:0000313" key="3">
    <source>
        <dbReference type="Proteomes" id="UP000822688"/>
    </source>
</evidence>
<evidence type="ECO:0000256" key="1">
    <source>
        <dbReference type="SAM" id="MobiDB-lite"/>
    </source>
</evidence>
<accession>A0A8T0GU58</accession>
<dbReference type="EMBL" id="CM026430">
    <property type="protein sequence ID" value="KAG0561889.1"/>
    <property type="molecule type" value="Genomic_DNA"/>
</dbReference>
<gene>
    <name evidence="2" type="ORF">KC19_9G100900</name>
</gene>
<dbReference type="Proteomes" id="UP000822688">
    <property type="component" value="Chromosome 9"/>
</dbReference>
<feature type="compositionally biased region" description="Pro residues" evidence="1">
    <location>
        <begin position="1"/>
        <end position="11"/>
    </location>
</feature>
<feature type="region of interest" description="Disordered" evidence="1">
    <location>
        <begin position="1"/>
        <end position="28"/>
    </location>
</feature>
<reference evidence="2" key="1">
    <citation type="submission" date="2020-06" db="EMBL/GenBank/DDBJ databases">
        <title>WGS assembly of Ceratodon purpureus strain R40.</title>
        <authorList>
            <person name="Carey S.B."/>
            <person name="Jenkins J."/>
            <person name="Shu S."/>
            <person name="Lovell J.T."/>
            <person name="Sreedasyam A."/>
            <person name="Maumus F."/>
            <person name="Tiley G.P."/>
            <person name="Fernandez-Pozo N."/>
            <person name="Barry K."/>
            <person name="Chen C."/>
            <person name="Wang M."/>
            <person name="Lipzen A."/>
            <person name="Daum C."/>
            <person name="Saski C.A."/>
            <person name="Payton A.C."/>
            <person name="Mcbreen J.C."/>
            <person name="Conrad R.E."/>
            <person name="Kollar L.M."/>
            <person name="Olsson S."/>
            <person name="Huttunen S."/>
            <person name="Landis J.B."/>
            <person name="Wickett N.J."/>
            <person name="Johnson M.G."/>
            <person name="Rensing S.A."/>
            <person name="Grimwood J."/>
            <person name="Schmutz J."/>
            <person name="Mcdaniel S.F."/>
        </authorList>
    </citation>
    <scope>NUCLEOTIDE SEQUENCE</scope>
    <source>
        <strain evidence="2">R40</strain>
    </source>
</reference>
<keyword evidence="3" id="KW-1185">Reference proteome</keyword>
<comment type="caution">
    <text evidence="2">The sequence shown here is derived from an EMBL/GenBank/DDBJ whole genome shotgun (WGS) entry which is preliminary data.</text>
</comment>
<name>A0A8T0GU58_CERPU</name>
<dbReference type="AlphaFoldDB" id="A0A8T0GU58"/>
<proteinExistence type="predicted"/>